<sequence>MRRAASQLPLIGPNRAIASIAYSEQVGTKRQRGPSKGLIQRL</sequence>
<organism evidence="1 2">
    <name type="scientific">Thermomonas haemolytica</name>
    <dbReference type="NCBI Taxonomy" id="141949"/>
    <lineage>
        <taxon>Bacteria</taxon>
        <taxon>Pseudomonadati</taxon>
        <taxon>Pseudomonadota</taxon>
        <taxon>Gammaproteobacteria</taxon>
        <taxon>Lysobacterales</taxon>
        <taxon>Lysobacteraceae</taxon>
        <taxon>Thermomonas</taxon>
    </lineage>
</organism>
<accession>A0A4R3NFI1</accession>
<proteinExistence type="predicted"/>
<evidence type="ECO:0000313" key="2">
    <source>
        <dbReference type="Proteomes" id="UP000295414"/>
    </source>
</evidence>
<reference evidence="1 2" key="1">
    <citation type="submission" date="2019-03" db="EMBL/GenBank/DDBJ databases">
        <title>Genomic Encyclopedia of Type Strains, Phase IV (KMG-IV): sequencing the most valuable type-strain genomes for metagenomic binning, comparative biology and taxonomic classification.</title>
        <authorList>
            <person name="Goeker M."/>
        </authorList>
    </citation>
    <scope>NUCLEOTIDE SEQUENCE [LARGE SCALE GENOMIC DNA]</scope>
    <source>
        <strain evidence="1 2">DSM 13605</strain>
    </source>
</reference>
<keyword evidence="2" id="KW-1185">Reference proteome</keyword>
<protein>
    <submittedName>
        <fullName evidence="1">Uncharacterized protein</fullName>
    </submittedName>
</protein>
<name>A0A4R3NFI1_9GAMM</name>
<gene>
    <name evidence="1" type="ORF">EDC34_101326</name>
</gene>
<comment type="caution">
    <text evidence="1">The sequence shown here is derived from an EMBL/GenBank/DDBJ whole genome shotgun (WGS) entry which is preliminary data.</text>
</comment>
<dbReference type="Proteomes" id="UP000295414">
    <property type="component" value="Unassembled WGS sequence"/>
</dbReference>
<dbReference type="EMBL" id="SMAP01000001">
    <property type="protein sequence ID" value="TCT25999.1"/>
    <property type="molecule type" value="Genomic_DNA"/>
</dbReference>
<evidence type="ECO:0000313" key="1">
    <source>
        <dbReference type="EMBL" id="TCT25999.1"/>
    </source>
</evidence>
<dbReference type="AlphaFoldDB" id="A0A4R3NFI1"/>